<feature type="transmembrane region" description="Helical" evidence="6">
    <location>
        <begin position="342"/>
        <end position="362"/>
    </location>
</feature>
<dbReference type="GO" id="GO:0035556">
    <property type="term" value="P:intracellular signal transduction"/>
    <property type="evidence" value="ECO:0007669"/>
    <property type="project" value="InterPro"/>
</dbReference>
<evidence type="ECO:0000256" key="4">
    <source>
        <dbReference type="ARBA" id="ARBA00022989"/>
    </source>
</evidence>
<name>A0AAJ0XEN4_HALSE</name>
<reference evidence="8" key="2">
    <citation type="journal article" date="2020" name="Microorganisms">
        <title>Osmotic Adaptation and Compatible Solute Biosynthesis of Phototrophic Bacteria as Revealed from Genome Analyses.</title>
        <authorList>
            <person name="Imhoff J.F."/>
            <person name="Rahn T."/>
            <person name="Kunzel S."/>
            <person name="Keller A."/>
            <person name="Neulinger S.C."/>
        </authorList>
    </citation>
    <scope>NUCLEOTIDE SEQUENCE</scope>
    <source>
        <strain evidence="8">DSM 4395</strain>
    </source>
</reference>
<dbReference type="PROSITE" id="PS50125">
    <property type="entry name" value="GUANYLATE_CYCLASE_2"/>
    <property type="match status" value="1"/>
</dbReference>
<evidence type="ECO:0000256" key="3">
    <source>
        <dbReference type="ARBA" id="ARBA00022692"/>
    </source>
</evidence>
<evidence type="ECO:0000256" key="5">
    <source>
        <dbReference type="ARBA" id="ARBA00023136"/>
    </source>
</evidence>
<dbReference type="PANTHER" id="PTHR43081:SF1">
    <property type="entry name" value="ADENYLATE CYCLASE, TERMINAL-DIFFERENTIATION SPECIFIC"/>
    <property type="match status" value="1"/>
</dbReference>
<dbReference type="AlphaFoldDB" id="A0AAJ0XEN4"/>
<dbReference type="Gene3D" id="3.30.450.20">
    <property type="entry name" value="PAS domain"/>
    <property type="match status" value="1"/>
</dbReference>
<dbReference type="PANTHER" id="PTHR43081">
    <property type="entry name" value="ADENYLATE CYCLASE, TERMINAL-DIFFERENTIATION SPECIFIC-RELATED"/>
    <property type="match status" value="1"/>
</dbReference>
<evidence type="ECO:0000313" key="9">
    <source>
        <dbReference type="Proteomes" id="UP001296967"/>
    </source>
</evidence>
<dbReference type="InterPro" id="IPR001054">
    <property type="entry name" value="A/G_cyclase"/>
</dbReference>
<dbReference type="GO" id="GO:0004016">
    <property type="term" value="F:adenylate cyclase activity"/>
    <property type="evidence" value="ECO:0007669"/>
    <property type="project" value="UniProtKB-ARBA"/>
</dbReference>
<comment type="caution">
    <text evidence="8">The sequence shown here is derived from an EMBL/GenBank/DDBJ whole genome shotgun (WGS) entry which is preliminary data.</text>
</comment>
<organism evidence="8 9">
    <name type="scientific">Halochromatium salexigens</name>
    <name type="common">Chromatium salexigens</name>
    <dbReference type="NCBI Taxonomy" id="49447"/>
    <lineage>
        <taxon>Bacteria</taxon>
        <taxon>Pseudomonadati</taxon>
        <taxon>Pseudomonadota</taxon>
        <taxon>Gammaproteobacteria</taxon>
        <taxon>Chromatiales</taxon>
        <taxon>Chromatiaceae</taxon>
        <taxon>Halochromatium</taxon>
    </lineage>
</organism>
<gene>
    <name evidence="8" type="ORF">CCR82_05685</name>
</gene>
<evidence type="ECO:0000259" key="7">
    <source>
        <dbReference type="PROSITE" id="PS50125"/>
    </source>
</evidence>
<dbReference type="Proteomes" id="UP001296967">
    <property type="component" value="Unassembled WGS sequence"/>
</dbReference>
<evidence type="ECO:0000256" key="2">
    <source>
        <dbReference type="ARBA" id="ARBA00022475"/>
    </source>
</evidence>
<feature type="domain" description="Guanylate cyclase" evidence="7">
    <location>
        <begin position="442"/>
        <end position="578"/>
    </location>
</feature>
<dbReference type="InterPro" id="IPR050697">
    <property type="entry name" value="Adenylyl/Guanylyl_Cyclase_3/4"/>
</dbReference>
<dbReference type="EMBL" id="NHSF01000036">
    <property type="protein sequence ID" value="MBK5930029.1"/>
    <property type="molecule type" value="Genomic_DNA"/>
</dbReference>
<keyword evidence="3 6" id="KW-0812">Transmembrane</keyword>
<dbReference type="CDD" id="cd12913">
    <property type="entry name" value="PDC1_MCP_like"/>
    <property type="match status" value="1"/>
</dbReference>
<dbReference type="Pfam" id="PF02743">
    <property type="entry name" value="dCache_1"/>
    <property type="match status" value="1"/>
</dbReference>
<keyword evidence="2" id="KW-1003">Cell membrane</keyword>
<dbReference type="InterPro" id="IPR029151">
    <property type="entry name" value="Sensor-like_sf"/>
</dbReference>
<comment type="subcellular location">
    <subcellularLocation>
        <location evidence="1">Cell membrane</location>
        <topology evidence="1">Multi-pass membrane protein</topology>
    </subcellularLocation>
</comment>
<dbReference type="GO" id="GO:0005886">
    <property type="term" value="C:plasma membrane"/>
    <property type="evidence" value="ECO:0007669"/>
    <property type="project" value="UniProtKB-SubCell"/>
</dbReference>
<sequence>MIRSYKVAFVALFVGLLVLTMFAVSVNTYRHATQVSLDFSADILSEMSAKVIGRTSAVFKVARDFAEINALMVAEQGLSDHQTLFRLFGQQLALRPQLESIYVASPEGDFIQVRSSPQLVTRLIRRDPGDGEGSAVVSEHLVYRNPRFEPIARINGDSDYDPRQRGWYQQALAAPGLQWSSVYRFANTEQRGITAAIAVRAADDSLLAVVGVDISLGSLSQFLTEQRVARGGVALIVDAEGRLIAVPRALKLRPDAPETGELPSVDNLQQRWLVDAYHHRGADTLLTSGINRVEYSLTRTRGQRYLGHRQAFPPAIGDGWELMIVVPEASLLETARRLFSEAAAVSLILLVIAAVAVSYLSLRLFQPLKRLVRNTELIREFRFADVKRVPSRFAEIKAMDEAIWKMSQGLRSLEKFVPMDVGRQLIKSGKRVEPGAEVRELALLLTGASDLASLCGSLPPARITERLSRQLDVFTSTILRHKGTIDNFLGESILAFWGAPVAIDDSVDRACRAALACREAEAALHAEWAKTRPADEPAPPLNLFSVHHGRAIVGAIGSRQRMSWTAIGDNVALGWDLHQLNRRYGTRIIISGEARDQIADRYWTRRLDVLPLSGGERRLEVFELIDRREHALMPAQLEAIASYEAGLEALLAGDWEAAEAIFKPLAERDPHDIAVALMLNRCGARDACFWPGLAGPRDDLLNGPFATRAVASTNLSASASSDSPAAGPGD</sequence>
<dbReference type="GO" id="GO:0009190">
    <property type="term" value="P:cyclic nucleotide biosynthetic process"/>
    <property type="evidence" value="ECO:0007669"/>
    <property type="project" value="InterPro"/>
</dbReference>
<accession>A0AAJ0XEN4</accession>
<keyword evidence="4 6" id="KW-1133">Transmembrane helix</keyword>
<dbReference type="InterPro" id="IPR029787">
    <property type="entry name" value="Nucleotide_cyclase"/>
</dbReference>
<protein>
    <recommendedName>
        <fullName evidence="7">Guanylate cyclase domain-containing protein</fullName>
    </recommendedName>
</protein>
<dbReference type="CDD" id="cd07302">
    <property type="entry name" value="CHD"/>
    <property type="match status" value="1"/>
</dbReference>
<proteinExistence type="predicted"/>
<evidence type="ECO:0000313" key="8">
    <source>
        <dbReference type="EMBL" id="MBK5930029.1"/>
    </source>
</evidence>
<keyword evidence="9" id="KW-1185">Reference proteome</keyword>
<evidence type="ECO:0000256" key="6">
    <source>
        <dbReference type="SAM" id="Phobius"/>
    </source>
</evidence>
<dbReference type="RefSeq" id="WP_201244446.1">
    <property type="nucleotide sequence ID" value="NZ_NHSF01000036.1"/>
</dbReference>
<dbReference type="SUPFAM" id="SSF55073">
    <property type="entry name" value="Nucleotide cyclase"/>
    <property type="match status" value="1"/>
</dbReference>
<dbReference type="InterPro" id="IPR033479">
    <property type="entry name" value="dCache_1"/>
</dbReference>
<keyword evidence="5 6" id="KW-0472">Membrane</keyword>
<dbReference type="Gene3D" id="3.30.70.1230">
    <property type="entry name" value="Nucleotide cyclase"/>
    <property type="match status" value="1"/>
</dbReference>
<reference evidence="8" key="1">
    <citation type="submission" date="2017-05" db="EMBL/GenBank/DDBJ databases">
        <authorList>
            <person name="Imhoff J.F."/>
            <person name="Rahn T."/>
            <person name="Kuenzel S."/>
            <person name="Neulinger S.C."/>
        </authorList>
    </citation>
    <scope>NUCLEOTIDE SEQUENCE</scope>
    <source>
        <strain evidence="8">DSM 4395</strain>
    </source>
</reference>
<evidence type="ECO:0000256" key="1">
    <source>
        <dbReference type="ARBA" id="ARBA00004651"/>
    </source>
</evidence>
<dbReference type="SUPFAM" id="SSF103190">
    <property type="entry name" value="Sensory domain-like"/>
    <property type="match status" value="1"/>
</dbReference>